<keyword evidence="3" id="KW-1185">Reference proteome</keyword>
<keyword evidence="1" id="KW-0732">Signal</keyword>
<proteinExistence type="predicted"/>
<feature type="chain" id="PRO_5045296772" description="Lipoprotein" evidence="1">
    <location>
        <begin position="23"/>
        <end position="259"/>
    </location>
</feature>
<comment type="caution">
    <text evidence="2">The sequence shown here is derived from an EMBL/GenBank/DDBJ whole genome shotgun (WGS) entry which is preliminary data.</text>
</comment>
<evidence type="ECO:0000256" key="1">
    <source>
        <dbReference type="SAM" id="SignalP"/>
    </source>
</evidence>
<evidence type="ECO:0000313" key="2">
    <source>
        <dbReference type="EMBL" id="MFB9206982.1"/>
    </source>
</evidence>
<gene>
    <name evidence="2" type="ORF">ACFFV7_37725</name>
</gene>
<name>A0ABV5IR36_9ACTN</name>
<feature type="signal peptide" evidence="1">
    <location>
        <begin position="1"/>
        <end position="22"/>
    </location>
</feature>
<dbReference type="RefSeq" id="WP_189652020.1">
    <property type="nucleotide sequence ID" value="NZ_BMRC01000024.1"/>
</dbReference>
<dbReference type="EMBL" id="JBHMEI010000042">
    <property type="protein sequence ID" value="MFB9206982.1"/>
    <property type="molecule type" value="Genomic_DNA"/>
</dbReference>
<accession>A0ABV5IR36</accession>
<reference evidence="2 3" key="1">
    <citation type="submission" date="2024-09" db="EMBL/GenBank/DDBJ databases">
        <authorList>
            <person name="Sun Q."/>
            <person name="Mori K."/>
        </authorList>
    </citation>
    <scope>NUCLEOTIDE SEQUENCE [LARGE SCALE GENOMIC DNA]</scope>
    <source>
        <strain evidence="2 3">CCM 3426</strain>
    </source>
</reference>
<dbReference type="Proteomes" id="UP001589647">
    <property type="component" value="Unassembled WGS sequence"/>
</dbReference>
<evidence type="ECO:0000313" key="3">
    <source>
        <dbReference type="Proteomes" id="UP001589647"/>
    </source>
</evidence>
<evidence type="ECO:0008006" key="4">
    <source>
        <dbReference type="Google" id="ProtNLM"/>
    </source>
</evidence>
<protein>
    <recommendedName>
        <fullName evidence="4">Lipoprotein</fullName>
    </recommendedName>
</protein>
<sequence>MKRLLAAAVTAAALVQAAPAQAAADPATALKRQLVPGHGVTISETMRITSDHPDDAEVVRITGSVEFGTSGPVASDVVFRMTDGTKTSRLRCLSVGGRYYLRTTELSGTLPMGKTWVLMDGLEGAPIVSDQPVDVLAPKVIRTLLAHASLKNGLHRGSLTMAQARTIGGTGAFGYRLGLNSAALPVRVDSEQKITADRYWIRSVVETRLSGWGAKVSVKEPPADEVISLSELADEEVAKLDQLFKDIPDGSTSSLGQFR</sequence>
<organism evidence="2 3">
    <name type="scientific">Nonomuraea spiralis</name>
    <dbReference type="NCBI Taxonomy" id="46182"/>
    <lineage>
        <taxon>Bacteria</taxon>
        <taxon>Bacillati</taxon>
        <taxon>Actinomycetota</taxon>
        <taxon>Actinomycetes</taxon>
        <taxon>Streptosporangiales</taxon>
        <taxon>Streptosporangiaceae</taxon>
        <taxon>Nonomuraea</taxon>
    </lineage>
</organism>